<name>A0A6A6RM03_9PLEO</name>
<evidence type="ECO:0000313" key="4">
    <source>
        <dbReference type="Proteomes" id="UP000799753"/>
    </source>
</evidence>
<sequence length="97" mass="11116">MPPFPPTLAQFTPPQQPPTYDPSSRILIFIIVAASTAFLIYGTALFAANLYITRHYRRCYACRVSIDKEEACYGDLHGCSKRDVLRHMVRQHMKKNV</sequence>
<protein>
    <submittedName>
        <fullName evidence="3">Uncharacterized protein</fullName>
    </submittedName>
</protein>
<dbReference type="Proteomes" id="UP000799753">
    <property type="component" value="Unassembled WGS sequence"/>
</dbReference>
<gene>
    <name evidence="3" type="ORF">P280DRAFT_473789</name>
</gene>
<keyword evidence="4" id="KW-1185">Reference proteome</keyword>
<proteinExistence type="predicted"/>
<evidence type="ECO:0000256" key="1">
    <source>
        <dbReference type="SAM" id="MobiDB-lite"/>
    </source>
</evidence>
<keyword evidence="2" id="KW-0472">Membrane</keyword>
<feature type="transmembrane region" description="Helical" evidence="2">
    <location>
        <begin position="26"/>
        <end position="48"/>
    </location>
</feature>
<dbReference type="EMBL" id="MU006806">
    <property type="protein sequence ID" value="KAF2635541.1"/>
    <property type="molecule type" value="Genomic_DNA"/>
</dbReference>
<feature type="region of interest" description="Disordered" evidence="1">
    <location>
        <begin position="1"/>
        <end position="20"/>
    </location>
</feature>
<evidence type="ECO:0000256" key="2">
    <source>
        <dbReference type="SAM" id="Phobius"/>
    </source>
</evidence>
<dbReference type="AlphaFoldDB" id="A0A6A6RM03"/>
<organism evidence="3 4">
    <name type="scientific">Massarina eburnea CBS 473.64</name>
    <dbReference type="NCBI Taxonomy" id="1395130"/>
    <lineage>
        <taxon>Eukaryota</taxon>
        <taxon>Fungi</taxon>
        <taxon>Dikarya</taxon>
        <taxon>Ascomycota</taxon>
        <taxon>Pezizomycotina</taxon>
        <taxon>Dothideomycetes</taxon>
        <taxon>Pleosporomycetidae</taxon>
        <taxon>Pleosporales</taxon>
        <taxon>Massarineae</taxon>
        <taxon>Massarinaceae</taxon>
        <taxon>Massarina</taxon>
    </lineage>
</organism>
<reference evidence="3" key="1">
    <citation type="journal article" date="2020" name="Stud. Mycol.">
        <title>101 Dothideomycetes genomes: a test case for predicting lifestyles and emergence of pathogens.</title>
        <authorList>
            <person name="Haridas S."/>
            <person name="Albert R."/>
            <person name="Binder M."/>
            <person name="Bloem J."/>
            <person name="Labutti K."/>
            <person name="Salamov A."/>
            <person name="Andreopoulos B."/>
            <person name="Baker S."/>
            <person name="Barry K."/>
            <person name="Bills G."/>
            <person name="Bluhm B."/>
            <person name="Cannon C."/>
            <person name="Castanera R."/>
            <person name="Culley D."/>
            <person name="Daum C."/>
            <person name="Ezra D."/>
            <person name="Gonzalez J."/>
            <person name="Henrissat B."/>
            <person name="Kuo A."/>
            <person name="Liang C."/>
            <person name="Lipzen A."/>
            <person name="Lutzoni F."/>
            <person name="Magnuson J."/>
            <person name="Mondo S."/>
            <person name="Nolan M."/>
            <person name="Ohm R."/>
            <person name="Pangilinan J."/>
            <person name="Park H.-J."/>
            <person name="Ramirez L."/>
            <person name="Alfaro M."/>
            <person name="Sun H."/>
            <person name="Tritt A."/>
            <person name="Yoshinaga Y."/>
            <person name="Zwiers L.-H."/>
            <person name="Turgeon B."/>
            <person name="Goodwin S."/>
            <person name="Spatafora J."/>
            <person name="Crous P."/>
            <person name="Grigoriev I."/>
        </authorList>
    </citation>
    <scope>NUCLEOTIDE SEQUENCE</scope>
    <source>
        <strain evidence="3">CBS 473.64</strain>
    </source>
</reference>
<keyword evidence="2" id="KW-0812">Transmembrane</keyword>
<accession>A0A6A6RM03</accession>
<evidence type="ECO:0000313" key="3">
    <source>
        <dbReference type="EMBL" id="KAF2635541.1"/>
    </source>
</evidence>
<keyword evidence="2" id="KW-1133">Transmembrane helix</keyword>